<dbReference type="Proteomes" id="UP001055072">
    <property type="component" value="Unassembled WGS sequence"/>
</dbReference>
<name>A0ACB8TUQ7_9APHY</name>
<evidence type="ECO:0000313" key="2">
    <source>
        <dbReference type="Proteomes" id="UP001055072"/>
    </source>
</evidence>
<keyword evidence="2" id="KW-1185">Reference proteome</keyword>
<gene>
    <name evidence="1" type="ORF">BDY19DRAFT_393435</name>
</gene>
<reference evidence="1" key="1">
    <citation type="journal article" date="2021" name="Environ. Microbiol.">
        <title>Gene family expansions and transcriptome signatures uncover fungal adaptations to wood decay.</title>
        <authorList>
            <person name="Hage H."/>
            <person name="Miyauchi S."/>
            <person name="Viragh M."/>
            <person name="Drula E."/>
            <person name="Min B."/>
            <person name="Chaduli D."/>
            <person name="Navarro D."/>
            <person name="Favel A."/>
            <person name="Norest M."/>
            <person name="Lesage-Meessen L."/>
            <person name="Balint B."/>
            <person name="Merenyi Z."/>
            <person name="de Eugenio L."/>
            <person name="Morin E."/>
            <person name="Martinez A.T."/>
            <person name="Baldrian P."/>
            <person name="Stursova M."/>
            <person name="Martinez M.J."/>
            <person name="Novotny C."/>
            <person name="Magnuson J.K."/>
            <person name="Spatafora J.W."/>
            <person name="Maurice S."/>
            <person name="Pangilinan J."/>
            <person name="Andreopoulos W."/>
            <person name="LaButti K."/>
            <person name="Hundley H."/>
            <person name="Na H."/>
            <person name="Kuo A."/>
            <person name="Barry K."/>
            <person name="Lipzen A."/>
            <person name="Henrissat B."/>
            <person name="Riley R."/>
            <person name="Ahrendt S."/>
            <person name="Nagy L.G."/>
            <person name="Grigoriev I.V."/>
            <person name="Martin F."/>
            <person name="Rosso M.N."/>
        </authorList>
    </citation>
    <scope>NUCLEOTIDE SEQUENCE</scope>
    <source>
        <strain evidence="1">CBS 384.51</strain>
    </source>
</reference>
<proteinExistence type="predicted"/>
<protein>
    <submittedName>
        <fullName evidence="1">Uncharacterized protein</fullName>
    </submittedName>
</protein>
<evidence type="ECO:0000313" key="1">
    <source>
        <dbReference type="EMBL" id="KAI0085792.1"/>
    </source>
</evidence>
<dbReference type="EMBL" id="MU274928">
    <property type="protein sequence ID" value="KAI0085792.1"/>
    <property type="molecule type" value="Genomic_DNA"/>
</dbReference>
<comment type="caution">
    <text evidence="1">The sequence shown here is derived from an EMBL/GenBank/DDBJ whole genome shotgun (WGS) entry which is preliminary data.</text>
</comment>
<accession>A0ACB8TUQ7</accession>
<organism evidence="1 2">
    <name type="scientific">Irpex rosettiformis</name>
    <dbReference type="NCBI Taxonomy" id="378272"/>
    <lineage>
        <taxon>Eukaryota</taxon>
        <taxon>Fungi</taxon>
        <taxon>Dikarya</taxon>
        <taxon>Basidiomycota</taxon>
        <taxon>Agaricomycotina</taxon>
        <taxon>Agaricomycetes</taxon>
        <taxon>Polyporales</taxon>
        <taxon>Irpicaceae</taxon>
        <taxon>Irpex</taxon>
    </lineage>
</organism>
<sequence length="558" mass="61011">MCYACRLPISPMRPRRAPSPGDIGDDNADTTAAPLRRSTRLKRNVGVRPSPAETVNSVYESSSTGSPSMSSVNTNITTPSPSPKYVLSASTSPLTRKVRIPALTGKAAHRRIEGGTSTASEVSIPIAAVPTFKSVGPNSQLPSNPNPPSSLPSTPSKTNGGPFSPIPPPSLSPDTSSFSPKRPIPFGARQLLPAPSPICPPPADPSAPLQKIQIKEDESLIESEFPFARQPTTRGTWRVLPQDIPINCRKDHPDSLMNRSAWSAQQQLRLIDMGFAGDLQIESVVFMTDGYIIDWKTKIPVDPVTLKPPEKPSSRKRRIHDFIFYSGPLSPPSPSEGIRRSTRKRRKSWKSQDEIIPGPRSATSQTFYSGESVADARPTKKKRGMRSQQSTEHPGTHDSSTSGWPGGSSQPQRNAGNTDVTGAHPRSSRVTFDRLSKTPTHRQSLSPTPVVDYEEEEEEEEEALVEMMLQCNTSRSPSPMEHSSIQPEGHIGSDDDLYMSWSDYEKAKATQPPNLVENHLPTRQPPEDPDTRQPEQLGVAVPVFNFGDRVLNKDGPIQ</sequence>